<dbReference type="RefSeq" id="WP_006619846.1">
    <property type="nucleotide sequence ID" value="NZ_BIMW01000059.1"/>
</dbReference>
<reference evidence="2 3" key="1">
    <citation type="journal article" date="2019" name="J Genomics">
        <title>The Draft Genome of a Hydrogen-producing Cyanobacterium, Arthrospira platensis NIES-46.</title>
        <authorList>
            <person name="Suzuki S."/>
            <person name="Yamaguchi H."/>
            <person name="Kawachi M."/>
        </authorList>
    </citation>
    <scope>NUCLEOTIDE SEQUENCE [LARGE SCALE GENOMIC DNA]</scope>
    <source>
        <strain evidence="2 3">NIES-46</strain>
    </source>
</reference>
<evidence type="ECO:0000313" key="2">
    <source>
        <dbReference type="EMBL" id="GCE93025.1"/>
    </source>
</evidence>
<dbReference type="PANTHER" id="PTHR47380:SF4">
    <property type="entry name" value="OS02G0533000 PROTEIN"/>
    <property type="match status" value="1"/>
</dbReference>
<feature type="transmembrane region" description="Helical" evidence="1">
    <location>
        <begin position="305"/>
        <end position="324"/>
    </location>
</feature>
<protein>
    <submittedName>
        <fullName evidence="2">Uncharacterized protein</fullName>
    </submittedName>
</protein>
<name>A0A5M3T3L3_LIMPL</name>
<comment type="caution">
    <text evidence="2">The sequence shown here is derived from an EMBL/GenBank/DDBJ whole genome shotgun (WGS) entry which is preliminary data.</text>
</comment>
<dbReference type="EMBL" id="BIMW01000059">
    <property type="protein sequence ID" value="GCE93025.1"/>
    <property type="molecule type" value="Genomic_DNA"/>
</dbReference>
<evidence type="ECO:0000313" key="3">
    <source>
        <dbReference type="Proteomes" id="UP000326169"/>
    </source>
</evidence>
<keyword evidence="1" id="KW-0472">Membrane</keyword>
<feature type="transmembrane region" description="Helical" evidence="1">
    <location>
        <begin position="94"/>
        <end position="124"/>
    </location>
</feature>
<gene>
    <name evidence="2" type="ORF">NIES46_10740</name>
</gene>
<dbReference type="Proteomes" id="UP000326169">
    <property type="component" value="Unassembled WGS sequence"/>
</dbReference>
<dbReference type="PANTHER" id="PTHR47380">
    <property type="entry name" value="OS02G0533000 PROTEIN"/>
    <property type="match status" value="1"/>
</dbReference>
<evidence type="ECO:0000256" key="1">
    <source>
        <dbReference type="SAM" id="Phobius"/>
    </source>
</evidence>
<organism evidence="2 3">
    <name type="scientific">Limnospira platensis NIES-46</name>
    <dbReference type="NCBI Taxonomy" id="1236695"/>
    <lineage>
        <taxon>Bacteria</taxon>
        <taxon>Bacillati</taxon>
        <taxon>Cyanobacteriota</taxon>
        <taxon>Cyanophyceae</taxon>
        <taxon>Oscillatoriophycideae</taxon>
        <taxon>Oscillatoriales</taxon>
        <taxon>Sirenicapillariaceae</taxon>
        <taxon>Limnospira</taxon>
    </lineage>
</organism>
<dbReference type="GeneID" id="301681979"/>
<accession>A0A5M3T3L3</accession>
<keyword evidence="3" id="KW-1185">Reference proteome</keyword>
<keyword evidence="1" id="KW-1133">Transmembrane helix</keyword>
<keyword evidence="1" id="KW-0812">Transmembrane</keyword>
<sequence>MSNLFNSASSPAIIEAVEKLGYRVSSADVAIQAGLEVNLAQQQLLALASEAGGHLQVAESGDIAFLFPQNFRAVMRNRYWRLRVYEWWQKVWRILFYLIRISFGIMLLVSIVLIFITIAAILFFGDSNRNGGGGGGGGGGSRGRGLIFIPHFWFHPNSFSFLSWDNGNYYRQQQKITKKQNKEKMNFFEVVFSFLFGDGNPNYNLEAQRWQEIATVIRNNQGAVVAEQIAPYLDNLGNAYSQEFEDYMLPVLTRFNGQPEVSPQGQLVYHFPELQTTATKYRPQPVPAYLKENNWKFSNATSNQLMLAAGLGAVNFVGALILGHLLEDGAIAAQMGGLVAFVEIIYPLLFAYGAGFMIVPLIRYFWVQWRNGKIAVRNEYRQSHAIALNQADDTLQQKLKYARKFAAETVISNQDLAYTTETDMLDQEAANADKIDAEWQKRLNQSDGKST</sequence>
<feature type="transmembrane region" description="Helical" evidence="1">
    <location>
        <begin position="344"/>
        <end position="366"/>
    </location>
</feature>
<dbReference type="InterPro" id="IPR044200">
    <property type="entry name" value="At5g03900-like"/>
</dbReference>
<proteinExistence type="predicted"/>